<dbReference type="Gene3D" id="3.40.50.1010">
    <property type="entry name" value="5'-nuclease"/>
    <property type="match status" value="1"/>
</dbReference>
<evidence type="ECO:0000313" key="2">
    <source>
        <dbReference type="EMBL" id="ADV84665.1"/>
    </source>
</evidence>
<dbReference type="InterPro" id="IPR029060">
    <property type="entry name" value="PIN-like_dom_sf"/>
</dbReference>
<dbReference type="AlphaFoldDB" id="E8V2W8"/>
<feature type="domain" description="PIN" evidence="1">
    <location>
        <begin position="8"/>
        <end position="133"/>
    </location>
</feature>
<dbReference type="SUPFAM" id="SSF88723">
    <property type="entry name" value="PIN domain-like"/>
    <property type="match status" value="1"/>
</dbReference>
<keyword evidence="3" id="KW-1185">Reference proteome</keyword>
<dbReference type="NCBIfam" id="TIGR00028">
    <property type="entry name" value="Mtu_PIN_fam"/>
    <property type="match status" value="1"/>
</dbReference>
<protein>
    <submittedName>
        <fullName evidence="2">PIN domain protein family protein</fullName>
    </submittedName>
</protein>
<name>E8V2W8_TERSS</name>
<dbReference type="EMBL" id="CP002467">
    <property type="protein sequence ID" value="ADV84665.1"/>
    <property type="molecule type" value="Genomic_DNA"/>
</dbReference>
<proteinExistence type="predicted"/>
<dbReference type="GO" id="GO:0016788">
    <property type="term" value="F:hydrolase activity, acting on ester bonds"/>
    <property type="evidence" value="ECO:0007669"/>
    <property type="project" value="InterPro"/>
</dbReference>
<dbReference type="eggNOG" id="COG1848">
    <property type="taxonomic scope" value="Bacteria"/>
</dbReference>
<dbReference type="Pfam" id="PF01850">
    <property type="entry name" value="PIN"/>
    <property type="match status" value="1"/>
</dbReference>
<dbReference type="Proteomes" id="UP000006844">
    <property type="component" value="Chromosome"/>
</dbReference>
<organism evidence="2 3">
    <name type="scientific">Terriglobus saanensis (strain ATCC BAA-1853 / DSM 23119 / SP1PR4)</name>
    <dbReference type="NCBI Taxonomy" id="401053"/>
    <lineage>
        <taxon>Bacteria</taxon>
        <taxon>Pseudomonadati</taxon>
        <taxon>Acidobacteriota</taxon>
        <taxon>Terriglobia</taxon>
        <taxon>Terriglobales</taxon>
        <taxon>Acidobacteriaceae</taxon>
        <taxon>Terriglobus</taxon>
    </lineage>
</organism>
<dbReference type="HOGENOM" id="CLU_145365_0_0_0"/>
<reference evidence="2 3" key="1">
    <citation type="journal article" date="2012" name="Stand. Genomic Sci.">
        <title>Complete genome sequence of Terriglobus saanensis type strain SP1PR4(T), an Acidobacteria from tundra soil.</title>
        <authorList>
            <person name="Rawat S.R."/>
            <person name="Mannisto M.K."/>
            <person name="Starovoytov V."/>
            <person name="Goodwin L."/>
            <person name="Nolan M."/>
            <person name="Hauser L."/>
            <person name="Land M."/>
            <person name="Davenport K.W."/>
            <person name="Woyke T."/>
            <person name="Haggblom M.M."/>
        </authorList>
    </citation>
    <scope>NUCLEOTIDE SEQUENCE</scope>
    <source>
        <strain evidence="3">ATCC BAA-1853 / DSM 23119 / SP1PR4</strain>
    </source>
</reference>
<dbReference type="KEGG" id="tsa:AciPR4_3916"/>
<dbReference type="OrthoDB" id="196567at2"/>
<accession>E8V2W8</accession>
<gene>
    <name evidence="2" type="ordered locus">AciPR4_3916</name>
</gene>
<sequence>MRLSKAEYLLDVNVFVALLSEDHTHHQLVTAWFNTPSLLWAICPFTEAGFLRNATAPRPGQITMTEATAVLARMAQVPGYHYLPITADWRSLCSPFSTRLYGTKQVTDAYLLGLAVREDLVLVTMDKGILHLAGNEYSAHVLLLERK</sequence>
<dbReference type="STRING" id="401053.AciPR4_3916"/>
<dbReference type="InterPro" id="IPR006226">
    <property type="entry name" value="Mtu_PIN"/>
</dbReference>
<dbReference type="InterPro" id="IPR002716">
    <property type="entry name" value="PIN_dom"/>
</dbReference>
<evidence type="ECO:0000313" key="3">
    <source>
        <dbReference type="Proteomes" id="UP000006844"/>
    </source>
</evidence>
<evidence type="ECO:0000259" key="1">
    <source>
        <dbReference type="Pfam" id="PF01850"/>
    </source>
</evidence>